<evidence type="ECO:0000256" key="1">
    <source>
        <dbReference type="ARBA" id="ARBA00004429"/>
    </source>
</evidence>
<keyword evidence="7 9" id="KW-0472">Membrane</keyword>
<keyword evidence="3" id="KW-1003">Cell membrane</keyword>
<dbReference type="EMBL" id="JGVR01000026">
    <property type="protein sequence ID" value="KEZ16849.1"/>
    <property type="molecule type" value="Genomic_DNA"/>
</dbReference>
<sequence length="148" mass="14658">MLPGFPNATPVAGLVGGLLIGLAAAIMLLGLGRIAGVSGMLARASGISDTGTPRAIALAFIAGLPLGALLVILSSSSIRPLFTGSVLQLVIAGLLVGFGTRLGSGCTSGHGVCGLSRLSRRSMVATLTFMVSGFATVGLMRAFGFING</sequence>
<reference evidence="10 11" key="1">
    <citation type="submission" date="2014-03" db="EMBL/GenBank/DDBJ databases">
        <title>Genome sequence of Sphingobium yanoikuyae B1.</title>
        <authorList>
            <person name="Gan H.M."/>
            <person name="Gan H.Y."/>
            <person name="Savka M.A."/>
        </authorList>
    </citation>
    <scope>NUCLEOTIDE SEQUENCE [LARGE SCALE GENOMIC DNA]</scope>
    <source>
        <strain evidence="10 11">B1</strain>
    </source>
</reference>
<dbReference type="PANTHER" id="PTHR30574:SF1">
    <property type="entry name" value="SULPHUR TRANSPORT DOMAIN-CONTAINING PROTEIN"/>
    <property type="match status" value="1"/>
</dbReference>
<dbReference type="STRING" id="13690.AX777_13675"/>
<gene>
    <name evidence="10" type="ORF">CP98_03821</name>
</gene>
<comment type="similarity">
    <text evidence="8">Belongs to the TsuA/YedE (TC 9.B.102) family.</text>
</comment>
<keyword evidence="4" id="KW-0997">Cell inner membrane</keyword>
<evidence type="ECO:0000256" key="3">
    <source>
        <dbReference type="ARBA" id="ARBA00022475"/>
    </source>
</evidence>
<dbReference type="PATRIC" id="fig|13690.10.peg.3919"/>
<organism evidence="10 11">
    <name type="scientific">Sphingobium yanoikuyae</name>
    <name type="common">Sphingomonas yanoikuyae</name>
    <dbReference type="NCBI Taxonomy" id="13690"/>
    <lineage>
        <taxon>Bacteria</taxon>
        <taxon>Pseudomonadati</taxon>
        <taxon>Pseudomonadota</taxon>
        <taxon>Alphaproteobacteria</taxon>
        <taxon>Sphingomonadales</taxon>
        <taxon>Sphingomonadaceae</taxon>
        <taxon>Sphingobium</taxon>
    </lineage>
</organism>
<protein>
    <submittedName>
        <fullName evidence="10">Putative transmembrane protein</fullName>
    </submittedName>
</protein>
<evidence type="ECO:0000256" key="9">
    <source>
        <dbReference type="SAM" id="Phobius"/>
    </source>
</evidence>
<comment type="subcellular location">
    <subcellularLocation>
        <location evidence="1">Cell inner membrane</location>
        <topology evidence="1">Multi-pass membrane protein</topology>
    </subcellularLocation>
</comment>
<dbReference type="GO" id="GO:0005886">
    <property type="term" value="C:plasma membrane"/>
    <property type="evidence" value="ECO:0007669"/>
    <property type="project" value="UniProtKB-SubCell"/>
</dbReference>
<dbReference type="AlphaFoldDB" id="A0A084EFV7"/>
<proteinExistence type="inferred from homology"/>
<keyword evidence="5 9" id="KW-0812">Transmembrane</keyword>
<accession>A0A084EFV7</accession>
<feature type="transmembrane region" description="Helical" evidence="9">
    <location>
        <begin position="124"/>
        <end position="146"/>
    </location>
</feature>
<evidence type="ECO:0000256" key="2">
    <source>
        <dbReference type="ARBA" id="ARBA00022448"/>
    </source>
</evidence>
<evidence type="ECO:0000256" key="6">
    <source>
        <dbReference type="ARBA" id="ARBA00022989"/>
    </source>
</evidence>
<feature type="transmembrane region" description="Helical" evidence="9">
    <location>
        <begin position="12"/>
        <end position="34"/>
    </location>
</feature>
<feature type="transmembrane region" description="Helical" evidence="9">
    <location>
        <begin position="55"/>
        <end position="75"/>
    </location>
</feature>
<dbReference type="InterPro" id="IPR007272">
    <property type="entry name" value="Sulf_transp_TsuA/YedE"/>
</dbReference>
<comment type="caution">
    <text evidence="10">The sequence shown here is derived from an EMBL/GenBank/DDBJ whole genome shotgun (WGS) entry which is preliminary data.</text>
</comment>
<dbReference type="PANTHER" id="PTHR30574">
    <property type="entry name" value="INNER MEMBRANE PROTEIN YEDE"/>
    <property type="match status" value="1"/>
</dbReference>
<keyword evidence="2" id="KW-0813">Transport</keyword>
<evidence type="ECO:0000256" key="7">
    <source>
        <dbReference type="ARBA" id="ARBA00023136"/>
    </source>
</evidence>
<evidence type="ECO:0000256" key="4">
    <source>
        <dbReference type="ARBA" id="ARBA00022519"/>
    </source>
</evidence>
<dbReference type="Pfam" id="PF04143">
    <property type="entry name" value="Sulf_transp"/>
    <property type="match status" value="1"/>
</dbReference>
<keyword evidence="6 9" id="KW-1133">Transmembrane helix</keyword>
<name>A0A084EFV7_SPHYA</name>
<evidence type="ECO:0000313" key="10">
    <source>
        <dbReference type="EMBL" id="KEZ16849.1"/>
    </source>
</evidence>
<evidence type="ECO:0000313" key="11">
    <source>
        <dbReference type="Proteomes" id="UP000028534"/>
    </source>
</evidence>
<evidence type="ECO:0000256" key="8">
    <source>
        <dbReference type="ARBA" id="ARBA00035655"/>
    </source>
</evidence>
<dbReference type="Proteomes" id="UP000028534">
    <property type="component" value="Unassembled WGS sequence"/>
</dbReference>
<dbReference type="eggNOG" id="COG2391">
    <property type="taxonomic scope" value="Bacteria"/>
</dbReference>
<feature type="transmembrane region" description="Helical" evidence="9">
    <location>
        <begin position="81"/>
        <end position="103"/>
    </location>
</feature>
<evidence type="ECO:0000256" key="5">
    <source>
        <dbReference type="ARBA" id="ARBA00022692"/>
    </source>
</evidence>